<proteinExistence type="predicted"/>
<gene>
    <name evidence="4" type="ORF">A6D6_01152</name>
</gene>
<dbReference type="Pfam" id="PF04773">
    <property type="entry name" value="FecR"/>
    <property type="match status" value="1"/>
</dbReference>
<dbReference type="InterPro" id="IPR006860">
    <property type="entry name" value="FecR"/>
</dbReference>
<keyword evidence="5" id="KW-1185">Reference proteome</keyword>
<evidence type="ECO:0000259" key="2">
    <source>
        <dbReference type="Pfam" id="PF04773"/>
    </source>
</evidence>
<keyword evidence="1" id="KW-0472">Membrane</keyword>
<comment type="caution">
    <text evidence="4">The sequence shown here is derived from an EMBL/GenBank/DDBJ whole genome shotgun (WGS) entry which is preliminary data.</text>
</comment>
<evidence type="ECO:0000256" key="1">
    <source>
        <dbReference type="SAM" id="Phobius"/>
    </source>
</evidence>
<dbReference type="Gene3D" id="3.55.50.30">
    <property type="match status" value="1"/>
</dbReference>
<dbReference type="Pfam" id="PF16220">
    <property type="entry name" value="DUF4880"/>
    <property type="match status" value="1"/>
</dbReference>
<evidence type="ECO:0000313" key="5">
    <source>
        <dbReference type="Proteomes" id="UP000771797"/>
    </source>
</evidence>
<organism evidence="4 5">
    <name type="scientific">Alcanivorax xiamenensis</name>
    <dbReference type="NCBI Taxonomy" id="1177156"/>
    <lineage>
        <taxon>Bacteria</taxon>
        <taxon>Pseudomonadati</taxon>
        <taxon>Pseudomonadota</taxon>
        <taxon>Gammaproteobacteria</taxon>
        <taxon>Oceanospirillales</taxon>
        <taxon>Alcanivoracaceae</taxon>
        <taxon>Alcanivorax</taxon>
    </lineage>
</organism>
<dbReference type="InterPro" id="IPR012373">
    <property type="entry name" value="Ferrdict_sens_TM"/>
</dbReference>
<accession>A0ABQ6YB36</accession>
<sequence>MPTFHHQDPDRDREPSSVPDSLLLQQATDWMLALEAAPDDRRLRREVSRWVARNREHKAAWDRVSRAWQLMGTMPVDRASWPDASEPKQTGWRRPPVRWLVGTALAACLMIAVLPGLGLRWPLWVDHVSAVAQSHILTLPDGTRVQLGADSALNEHFDGRERRVELMRGQAFFDIAPDASRPFIVTVRGMEIRDIGTAFDVLAGERQAVVTVQEGEVVISSRAVERHVLPGEQLVLNPDGGEARLHHLPIDRVAGWREGRLFVQDRSVADLLDTLRRYYKGYILIADDDLGARRVTGSYDLTDVDAALAALVRPHDGRVIHVTPFLRVVLGPSS</sequence>
<dbReference type="RefSeq" id="WP_159660186.1">
    <property type="nucleotide sequence ID" value="NZ_AQPF01000005.1"/>
</dbReference>
<keyword evidence="1" id="KW-0812">Transmembrane</keyword>
<dbReference type="InterPro" id="IPR032623">
    <property type="entry name" value="FecR_N"/>
</dbReference>
<feature type="transmembrane region" description="Helical" evidence="1">
    <location>
        <begin position="97"/>
        <end position="119"/>
    </location>
</feature>
<dbReference type="EMBL" id="AQPF01000005">
    <property type="protein sequence ID" value="KAF0807153.1"/>
    <property type="molecule type" value="Genomic_DNA"/>
</dbReference>
<evidence type="ECO:0000259" key="3">
    <source>
        <dbReference type="Pfam" id="PF16220"/>
    </source>
</evidence>
<evidence type="ECO:0000313" key="4">
    <source>
        <dbReference type="EMBL" id="KAF0807153.1"/>
    </source>
</evidence>
<reference evidence="4 5" key="1">
    <citation type="submission" date="2012-09" db="EMBL/GenBank/DDBJ databases">
        <title>Genome Sequence of alkane-degrading Bacterium Alcanivorax sp. 6-D-6.</title>
        <authorList>
            <person name="Lai Q."/>
            <person name="Shao Z."/>
        </authorList>
    </citation>
    <scope>NUCLEOTIDE SEQUENCE [LARGE SCALE GENOMIC DNA]</scope>
    <source>
        <strain evidence="4 5">6-D-6</strain>
    </source>
</reference>
<protein>
    <submittedName>
        <fullName evidence="4">Protein fecR</fullName>
    </submittedName>
</protein>
<dbReference type="Proteomes" id="UP000771797">
    <property type="component" value="Unassembled WGS sequence"/>
</dbReference>
<keyword evidence="1" id="KW-1133">Transmembrane helix</keyword>
<feature type="domain" description="FecR protein" evidence="2">
    <location>
        <begin position="133"/>
        <end position="217"/>
    </location>
</feature>
<dbReference type="PIRSF" id="PIRSF018266">
    <property type="entry name" value="FecR"/>
    <property type="match status" value="1"/>
</dbReference>
<dbReference type="PANTHER" id="PTHR30273:SF2">
    <property type="entry name" value="PROTEIN FECR"/>
    <property type="match status" value="1"/>
</dbReference>
<dbReference type="PANTHER" id="PTHR30273">
    <property type="entry name" value="PERIPLASMIC SIGNAL SENSOR AND SIGMA FACTOR ACTIVATOR FECR-RELATED"/>
    <property type="match status" value="1"/>
</dbReference>
<dbReference type="Gene3D" id="2.60.120.1440">
    <property type="match status" value="1"/>
</dbReference>
<feature type="domain" description="FecR N-terminal" evidence="3">
    <location>
        <begin position="25"/>
        <end position="66"/>
    </location>
</feature>
<name>A0ABQ6YB36_9GAMM</name>